<dbReference type="GO" id="GO:0005886">
    <property type="term" value="C:plasma membrane"/>
    <property type="evidence" value="ECO:0007669"/>
    <property type="project" value="UniProtKB-SubCell"/>
</dbReference>
<dbReference type="Gene3D" id="3.40.50.300">
    <property type="entry name" value="P-loop containing nucleotide triphosphate hydrolases"/>
    <property type="match status" value="1"/>
</dbReference>
<dbReference type="SMART" id="SM00174">
    <property type="entry name" value="RHO"/>
    <property type="match status" value="1"/>
</dbReference>
<evidence type="ECO:0000256" key="13">
    <source>
        <dbReference type="ARBA" id="ARBA00072720"/>
    </source>
</evidence>
<keyword evidence="11" id="KW-0636">Prenylation</keyword>
<dbReference type="SMART" id="SM00175">
    <property type="entry name" value="RAB"/>
    <property type="match status" value="1"/>
</dbReference>
<dbReference type="PROSITE" id="PS51420">
    <property type="entry name" value="RHO"/>
    <property type="match status" value="1"/>
</dbReference>
<keyword evidence="4" id="KW-1003">Cell membrane</keyword>
<keyword evidence="5" id="KW-0488">Methylation</keyword>
<name>A0A420XXZ3_9PEZI</name>
<dbReference type="InterPro" id="IPR027417">
    <property type="entry name" value="P-loop_NTPase"/>
</dbReference>
<dbReference type="NCBIfam" id="TIGR00231">
    <property type="entry name" value="small_GTP"/>
    <property type="match status" value="1"/>
</dbReference>
<evidence type="ECO:0000256" key="11">
    <source>
        <dbReference type="ARBA" id="ARBA00023289"/>
    </source>
</evidence>
<evidence type="ECO:0000256" key="9">
    <source>
        <dbReference type="ARBA" id="ARBA00023136"/>
    </source>
</evidence>
<comment type="catalytic activity">
    <reaction evidence="12">
        <text>GTP + H2O = GDP + phosphate + H(+)</text>
        <dbReference type="Rhea" id="RHEA:19669"/>
        <dbReference type="ChEBI" id="CHEBI:15377"/>
        <dbReference type="ChEBI" id="CHEBI:15378"/>
        <dbReference type="ChEBI" id="CHEBI:37565"/>
        <dbReference type="ChEBI" id="CHEBI:43474"/>
        <dbReference type="ChEBI" id="CHEBI:58189"/>
        <dbReference type="EC" id="3.6.5.2"/>
    </reaction>
</comment>
<keyword evidence="8" id="KW-0342">GTP-binding</keyword>
<dbReference type="EC" id="3.6.5.2" evidence="3"/>
<evidence type="ECO:0000256" key="2">
    <source>
        <dbReference type="ARBA" id="ARBA00008344"/>
    </source>
</evidence>
<comment type="subcellular location">
    <subcellularLocation>
        <location evidence="1">Cell membrane</location>
        <topology evidence="1">Lipid-anchor</topology>
        <orientation evidence="1">Cytoplasmic side</orientation>
    </subcellularLocation>
</comment>
<evidence type="ECO:0000256" key="8">
    <source>
        <dbReference type="ARBA" id="ARBA00023134"/>
    </source>
</evidence>
<dbReference type="PROSITE" id="PS51421">
    <property type="entry name" value="RAS"/>
    <property type="match status" value="1"/>
</dbReference>
<dbReference type="PANTHER" id="PTHR24070">
    <property type="entry name" value="RAS, DI-RAS, AND RHEB FAMILY MEMBERS OF SMALL GTPASE SUPERFAMILY"/>
    <property type="match status" value="1"/>
</dbReference>
<comment type="caution">
    <text evidence="15">The sequence shown here is derived from an EMBL/GenBank/DDBJ whole genome shotgun (WGS) entry which is preliminary data.</text>
</comment>
<keyword evidence="6" id="KW-0547">Nucleotide-binding</keyword>
<evidence type="ECO:0000256" key="7">
    <source>
        <dbReference type="ARBA" id="ARBA00022801"/>
    </source>
</evidence>
<organism evidence="15 16">
    <name type="scientific">Coniochaeta pulveracea</name>
    <dbReference type="NCBI Taxonomy" id="177199"/>
    <lineage>
        <taxon>Eukaryota</taxon>
        <taxon>Fungi</taxon>
        <taxon>Dikarya</taxon>
        <taxon>Ascomycota</taxon>
        <taxon>Pezizomycotina</taxon>
        <taxon>Sordariomycetes</taxon>
        <taxon>Sordariomycetidae</taxon>
        <taxon>Coniochaetales</taxon>
        <taxon>Coniochaetaceae</taxon>
        <taxon>Coniochaeta</taxon>
    </lineage>
</organism>
<keyword evidence="7" id="KW-0378">Hydrolase</keyword>
<dbReference type="STRING" id="177199.A0A420XXZ3"/>
<accession>A0A420XXZ3</accession>
<dbReference type="SMART" id="SM00176">
    <property type="entry name" value="RAN"/>
    <property type="match status" value="1"/>
</dbReference>
<evidence type="ECO:0000256" key="4">
    <source>
        <dbReference type="ARBA" id="ARBA00022475"/>
    </source>
</evidence>
<dbReference type="InterPro" id="IPR020849">
    <property type="entry name" value="Small_GTPase_Ras-type"/>
</dbReference>
<evidence type="ECO:0000256" key="1">
    <source>
        <dbReference type="ARBA" id="ARBA00004342"/>
    </source>
</evidence>
<dbReference type="GO" id="GO:0003925">
    <property type="term" value="F:G protein activity"/>
    <property type="evidence" value="ECO:0007669"/>
    <property type="project" value="UniProtKB-EC"/>
</dbReference>
<keyword evidence="16" id="KW-1185">Reference proteome</keyword>
<dbReference type="PROSITE" id="PS51419">
    <property type="entry name" value="RAB"/>
    <property type="match status" value="1"/>
</dbReference>
<dbReference type="Pfam" id="PF00071">
    <property type="entry name" value="Ras"/>
    <property type="match status" value="1"/>
</dbReference>
<evidence type="ECO:0000256" key="5">
    <source>
        <dbReference type="ARBA" id="ARBA00022481"/>
    </source>
</evidence>
<dbReference type="GO" id="GO:0005525">
    <property type="term" value="F:GTP binding"/>
    <property type="evidence" value="ECO:0007669"/>
    <property type="project" value="UniProtKB-KW"/>
</dbReference>
<dbReference type="GO" id="GO:0007165">
    <property type="term" value="P:signal transduction"/>
    <property type="evidence" value="ECO:0007669"/>
    <property type="project" value="InterPro"/>
</dbReference>
<dbReference type="PRINTS" id="PR00449">
    <property type="entry name" value="RASTRNSFRMNG"/>
</dbReference>
<sequence length="222" mass="25534">MAPRSYHHQPSREFHVVVLGAGGVGKSCITAQFVHNEWIESYDPTIEDSYRTQVSVDGRQVILEILDTAGTEQFVAMRDLYMKSGQGFLLVFSITSKSSLQELVGLREEIIRIKDDVDIPIVIVGNKADLEDQRQVDRAKAFSVSQRWNAPYYETSARTRSNVDECFTDLCRQLLRRDDLWARQREHDDYYAKAEDGHGQGQGRRKKGRWKSGRRDHKCVIL</sequence>
<dbReference type="GO" id="GO:2000114">
    <property type="term" value="P:regulation of establishment of cell polarity"/>
    <property type="evidence" value="ECO:0007669"/>
    <property type="project" value="UniProtKB-ARBA"/>
</dbReference>
<feature type="compositionally biased region" description="Basic residues" evidence="14">
    <location>
        <begin position="203"/>
        <end position="216"/>
    </location>
</feature>
<dbReference type="AlphaFoldDB" id="A0A420XXZ3"/>
<evidence type="ECO:0000256" key="6">
    <source>
        <dbReference type="ARBA" id="ARBA00022741"/>
    </source>
</evidence>
<evidence type="ECO:0000313" key="16">
    <source>
        <dbReference type="Proteomes" id="UP000275385"/>
    </source>
</evidence>
<evidence type="ECO:0000256" key="10">
    <source>
        <dbReference type="ARBA" id="ARBA00023288"/>
    </source>
</evidence>
<feature type="region of interest" description="Disordered" evidence="14">
    <location>
        <begin position="192"/>
        <end position="216"/>
    </location>
</feature>
<dbReference type="InterPro" id="IPR005225">
    <property type="entry name" value="Small_GTP-bd"/>
</dbReference>
<evidence type="ECO:0000256" key="3">
    <source>
        <dbReference type="ARBA" id="ARBA00011984"/>
    </source>
</evidence>
<comment type="similarity">
    <text evidence="2">Belongs to the small GTPase superfamily. Ras family.</text>
</comment>
<gene>
    <name evidence="15" type="primary">RSR1</name>
    <name evidence="15" type="ORF">DL546_000496</name>
</gene>
<dbReference type="SMART" id="SM00173">
    <property type="entry name" value="RAS"/>
    <property type="match status" value="1"/>
</dbReference>
<reference evidence="15 16" key="1">
    <citation type="submission" date="2018-08" db="EMBL/GenBank/DDBJ databases">
        <title>Draft genome of the lignicolous fungus Coniochaeta pulveracea.</title>
        <authorList>
            <person name="Borstlap C.J."/>
            <person name="De Witt R.N."/>
            <person name="Botha A."/>
            <person name="Volschenk H."/>
        </authorList>
    </citation>
    <scope>NUCLEOTIDE SEQUENCE [LARGE SCALE GENOMIC DNA]</scope>
    <source>
        <strain evidence="15 16">CAB683</strain>
    </source>
</reference>
<keyword evidence="10" id="KW-0449">Lipoprotein</keyword>
<dbReference type="Proteomes" id="UP000275385">
    <property type="component" value="Unassembled WGS sequence"/>
</dbReference>
<evidence type="ECO:0000313" key="15">
    <source>
        <dbReference type="EMBL" id="RKU40531.1"/>
    </source>
</evidence>
<proteinExistence type="inferred from homology"/>
<dbReference type="OrthoDB" id="5976022at2759"/>
<evidence type="ECO:0000256" key="14">
    <source>
        <dbReference type="SAM" id="MobiDB-lite"/>
    </source>
</evidence>
<dbReference type="EMBL" id="QVQW01000099">
    <property type="protein sequence ID" value="RKU40531.1"/>
    <property type="molecule type" value="Genomic_DNA"/>
</dbReference>
<dbReference type="FunFam" id="3.40.50.300:FF:000631">
    <property type="entry name" value="Ras small monomeric GTPase"/>
    <property type="match status" value="1"/>
</dbReference>
<dbReference type="SUPFAM" id="SSF52540">
    <property type="entry name" value="P-loop containing nucleoside triphosphate hydrolases"/>
    <property type="match status" value="1"/>
</dbReference>
<protein>
    <recommendedName>
        <fullName evidence="13">Ras-related protein RSR1</fullName>
        <ecNumber evidence="3">3.6.5.2</ecNumber>
    </recommendedName>
</protein>
<evidence type="ECO:0000256" key="12">
    <source>
        <dbReference type="ARBA" id="ARBA00048098"/>
    </source>
</evidence>
<dbReference type="InterPro" id="IPR001806">
    <property type="entry name" value="Small_GTPase"/>
</dbReference>
<keyword evidence="9" id="KW-0472">Membrane</keyword>